<organism evidence="5 6">
    <name type="scientific">Candidatus Marinarcus aquaticus</name>
    <dbReference type="NCBI Taxonomy" id="2044504"/>
    <lineage>
        <taxon>Bacteria</taxon>
        <taxon>Pseudomonadati</taxon>
        <taxon>Campylobacterota</taxon>
        <taxon>Epsilonproteobacteria</taxon>
        <taxon>Campylobacterales</taxon>
        <taxon>Arcobacteraceae</taxon>
        <taxon>Candidatus Marinarcus</taxon>
    </lineage>
</organism>
<evidence type="ECO:0000313" key="5">
    <source>
        <dbReference type="EMBL" id="RXJ58180.1"/>
    </source>
</evidence>
<dbReference type="AlphaFoldDB" id="A0A4V1LP39"/>
<dbReference type="PANTHER" id="PTHR42756:SF1">
    <property type="entry name" value="TRANSCRIPTIONAL REPRESSOR OF EMRAB OPERON"/>
    <property type="match status" value="1"/>
</dbReference>
<dbReference type="PROSITE" id="PS01117">
    <property type="entry name" value="HTH_MARR_1"/>
    <property type="match status" value="1"/>
</dbReference>
<dbReference type="RefSeq" id="WP_128996043.1">
    <property type="nucleotide sequence ID" value="NZ_PDKN01000003.1"/>
</dbReference>
<dbReference type="Proteomes" id="UP000290657">
    <property type="component" value="Unassembled WGS sequence"/>
</dbReference>
<accession>A0A4V1LP39</accession>
<dbReference type="SUPFAM" id="SSF46785">
    <property type="entry name" value="Winged helix' DNA-binding domain"/>
    <property type="match status" value="1"/>
</dbReference>
<dbReference type="InterPro" id="IPR023187">
    <property type="entry name" value="Tscrpt_reg_MarR-type_CS"/>
</dbReference>
<keyword evidence="6" id="KW-1185">Reference proteome</keyword>
<proteinExistence type="predicted"/>
<keyword evidence="2" id="KW-0238">DNA-binding</keyword>
<keyword evidence="1" id="KW-0805">Transcription regulation</keyword>
<evidence type="ECO:0000313" key="6">
    <source>
        <dbReference type="Proteomes" id="UP000290657"/>
    </source>
</evidence>
<protein>
    <recommendedName>
        <fullName evidence="4">HTH marR-type domain-containing protein</fullName>
    </recommendedName>
</protein>
<evidence type="ECO:0000256" key="2">
    <source>
        <dbReference type="ARBA" id="ARBA00023125"/>
    </source>
</evidence>
<dbReference type="GO" id="GO:0003700">
    <property type="term" value="F:DNA-binding transcription factor activity"/>
    <property type="evidence" value="ECO:0007669"/>
    <property type="project" value="InterPro"/>
</dbReference>
<dbReference type="InterPro" id="IPR036390">
    <property type="entry name" value="WH_DNA-bd_sf"/>
</dbReference>
<dbReference type="Pfam" id="PF01047">
    <property type="entry name" value="MarR"/>
    <property type="match status" value="1"/>
</dbReference>
<comment type="caution">
    <text evidence="5">The sequence shown here is derived from an EMBL/GenBank/DDBJ whole genome shotgun (WGS) entry which is preliminary data.</text>
</comment>
<dbReference type="Gene3D" id="1.10.10.10">
    <property type="entry name" value="Winged helix-like DNA-binding domain superfamily/Winged helix DNA-binding domain"/>
    <property type="match status" value="1"/>
</dbReference>
<dbReference type="OrthoDB" id="5348575at2"/>
<gene>
    <name evidence="5" type="ORF">CRV04_06640</name>
</gene>
<dbReference type="InterPro" id="IPR000835">
    <property type="entry name" value="HTH_MarR-typ"/>
</dbReference>
<dbReference type="EMBL" id="PDKN01000003">
    <property type="protein sequence ID" value="RXJ58180.1"/>
    <property type="molecule type" value="Genomic_DNA"/>
</dbReference>
<evidence type="ECO:0000259" key="4">
    <source>
        <dbReference type="PROSITE" id="PS50995"/>
    </source>
</evidence>
<sequence length="138" mass="15598">MNYALRKSIGYSLSKCANTINQNLNKLLLPYGIAIEQRATLEIIKYEKDVTQTIIADMLRKDKTTICRTLNALEKKGFITKSDSENDKRSKTIQLTSKGEEILQQTHATISAFRQQLSNKLSPEEITALFNSLDKLSS</sequence>
<evidence type="ECO:0000256" key="1">
    <source>
        <dbReference type="ARBA" id="ARBA00023015"/>
    </source>
</evidence>
<dbReference type="PANTHER" id="PTHR42756">
    <property type="entry name" value="TRANSCRIPTIONAL REGULATOR, MARR"/>
    <property type="match status" value="1"/>
</dbReference>
<dbReference type="InterPro" id="IPR036388">
    <property type="entry name" value="WH-like_DNA-bd_sf"/>
</dbReference>
<reference evidence="5 6" key="1">
    <citation type="submission" date="2017-10" db="EMBL/GenBank/DDBJ databases">
        <title>Genomics of the genus Arcobacter.</title>
        <authorList>
            <person name="Perez-Cataluna A."/>
            <person name="Figueras M.J."/>
        </authorList>
    </citation>
    <scope>NUCLEOTIDE SEQUENCE [LARGE SCALE GENOMIC DNA]</scope>
    <source>
        <strain evidence="5 6">CECT 8987</strain>
    </source>
</reference>
<dbReference type="PROSITE" id="PS50995">
    <property type="entry name" value="HTH_MARR_2"/>
    <property type="match status" value="1"/>
</dbReference>
<name>A0A4V1LP39_9BACT</name>
<evidence type="ECO:0000256" key="3">
    <source>
        <dbReference type="ARBA" id="ARBA00023163"/>
    </source>
</evidence>
<dbReference type="GO" id="GO:0003677">
    <property type="term" value="F:DNA binding"/>
    <property type="evidence" value="ECO:0007669"/>
    <property type="project" value="UniProtKB-KW"/>
</dbReference>
<keyword evidence="3" id="KW-0804">Transcription</keyword>
<dbReference type="PRINTS" id="PR00598">
    <property type="entry name" value="HTHMARR"/>
</dbReference>
<feature type="domain" description="HTH marR-type" evidence="4">
    <location>
        <begin position="6"/>
        <end position="138"/>
    </location>
</feature>
<dbReference type="SMART" id="SM00347">
    <property type="entry name" value="HTH_MARR"/>
    <property type="match status" value="1"/>
</dbReference>